<keyword evidence="1" id="KW-0472">Membrane</keyword>
<name>A0AAJ4UYI7_9BACT</name>
<sequence>MKSQKKFKAFTLIEVLISIIIIGIVMATIPIMMTAFTTSVKTNIKEEVFFSQFSLLNIIVAKYFDENNTVGENYYKDLNATNGDSELLINAYTDGLYRIGKHQIEAGTKSLITPDFRSGSADTVSHIGPDANEPNETTYDDIDDYNGYGEHHAGVESQGYDLNVTVKYIPDSTNYWDTNITFTYTSGVTTTATNIKLITITTVLKDGTVIKLSYPRCNIGRSAMLSYK</sequence>
<gene>
    <name evidence="2" type="ORF">C6V80_05860</name>
    <name evidence="3" type="ORF">EDC58_0255</name>
</gene>
<dbReference type="Proteomes" id="UP000272781">
    <property type="component" value="Unassembled WGS sequence"/>
</dbReference>
<keyword evidence="1" id="KW-1133">Transmembrane helix</keyword>
<dbReference type="RefSeq" id="WP_123351688.1">
    <property type="nucleotide sequence ID" value="NZ_CP027432.2"/>
</dbReference>
<reference evidence="5" key="1">
    <citation type="submission" date="2018-03" db="EMBL/GenBank/DDBJ databases">
        <title>A comparative analysis of the Nautiliaceae.</title>
        <authorList>
            <person name="Grosche A."/>
            <person name="Smedile F."/>
            <person name="Vetriani C."/>
        </authorList>
    </citation>
    <scope>NUCLEOTIDE SEQUENCE [LARGE SCALE GENOMIC DNA]</scope>
    <source>
        <strain evidence="5">TB6</strain>
    </source>
</reference>
<dbReference type="Pfam" id="PF07963">
    <property type="entry name" value="N_methyl"/>
    <property type="match status" value="1"/>
</dbReference>
<dbReference type="AlphaFoldDB" id="A0AAJ4UYI7"/>
<accession>A0AAJ4UYI7</accession>
<dbReference type="EMBL" id="CP027432">
    <property type="protein sequence ID" value="QCI28500.1"/>
    <property type="molecule type" value="Genomic_DNA"/>
</dbReference>
<proteinExistence type="predicted"/>
<dbReference type="SUPFAM" id="SSF54523">
    <property type="entry name" value="Pili subunits"/>
    <property type="match status" value="1"/>
</dbReference>
<reference evidence="2" key="3">
    <citation type="submission" date="2019-06" db="EMBL/GenBank/DDBJ databases">
        <title>A comparative analysis of the Nautiliaceae.</title>
        <authorList>
            <person name="Grosche A."/>
            <person name="Smedile F."/>
            <person name="Vetriani C."/>
        </authorList>
    </citation>
    <scope>NUCLEOTIDE SEQUENCE</scope>
    <source>
        <strain evidence="2">TB6</strain>
    </source>
</reference>
<dbReference type="NCBIfam" id="TIGR02532">
    <property type="entry name" value="IV_pilin_GFxxxE"/>
    <property type="match status" value="1"/>
</dbReference>
<evidence type="ECO:0000313" key="4">
    <source>
        <dbReference type="Proteomes" id="UP000272781"/>
    </source>
</evidence>
<evidence type="ECO:0000256" key="1">
    <source>
        <dbReference type="SAM" id="Phobius"/>
    </source>
</evidence>
<organism evidence="3 4">
    <name type="scientific">Caminibacter pacificus</name>
    <dbReference type="NCBI Taxonomy" id="1424653"/>
    <lineage>
        <taxon>Bacteria</taxon>
        <taxon>Pseudomonadati</taxon>
        <taxon>Campylobacterota</taxon>
        <taxon>Epsilonproteobacteria</taxon>
        <taxon>Nautiliales</taxon>
        <taxon>Nautiliaceae</taxon>
        <taxon>Caminibacter</taxon>
    </lineage>
</organism>
<protein>
    <submittedName>
        <fullName evidence="3">Prepilin-type N-terminal cleavage/methylation domain-containing protein</fullName>
    </submittedName>
</protein>
<evidence type="ECO:0000313" key="3">
    <source>
        <dbReference type="EMBL" id="ROR40774.1"/>
    </source>
</evidence>
<reference evidence="3 4" key="2">
    <citation type="submission" date="2018-11" db="EMBL/GenBank/DDBJ databases">
        <title>Genomic Encyclopedia of Type Strains, Phase IV (KMG-IV): sequencing the most valuable type-strain genomes for metagenomic binning, comparative biology and taxonomic classification.</title>
        <authorList>
            <person name="Goeker M."/>
        </authorList>
    </citation>
    <scope>NUCLEOTIDE SEQUENCE [LARGE SCALE GENOMIC DNA]</scope>
    <source>
        <strain evidence="3 4">DSM 27783</strain>
    </source>
</reference>
<dbReference type="EMBL" id="RJVK01000001">
    <property type="protein sequence ID" value="ROR40774.1"/>
    <property type="molecule type" value="Genomic_DNA"/>
</dbReference>
<evidence type="ECO:0000313" key="2">
    <source>
        <dbReference type="EMBL" id="QCI28500.1"/>
    </source>
</evidence>
<dbReference type="Proteomes" id="UP000298805">
    <property type="component" value="Chromosome"/>
</dbReference>
<keyword evidence="5" id="KW-1185">Reference proteome</keyword>
<evidence type="ECO:0000313" key="5">
    <source>
        <dbReference type="Proteomes" id="UP000298805"/>
    </source>
</evidence>
<dbReference type="InterPro" id="IPR012902">
    <property type="entry name" value="N_methyl_site"/>
</dbReference>
<keyword evidence="1" id="KW-0812">Transmembrane</keyword>
<dbReference type="InterPro" id="IPR045584">
    <property type="entry name" value="Pilin-like"/>
</dbReference>
<feature type="transmembrane region" description="Helical" evidence="1">
    <location>
        <begin position="12"/>
        <end position="36"/>
    </location>
</feature>
<dbReference type="Gene3D" id="3.30.700.10">
    <property type="entry name" value="Glycoprotein, Type 4 Pilin"/>
    <property type="match status" value="1"/>
</dbReference>